<accession>A0A160TVJ8</accession>
<protein>
    <submittedName>
        <fullName evidence="3">Uncharacterized protein</fullName>
    </submittedName>
</protein>
<dbReference type="AlphaFoldDB" id="A0A160TVJ8"/>
<keyword evidence="2" id="KW-0812">Transmembrane</keyword>
<evidence type="ECO:0000256" key="2">
    <source>
        <dbReference type="SAM" id="Phobius"/>
    </source>
</evidence>
<keyword evidence="2" id="KW-1133">Transmembrane helix</keyword>
<sequence length="386" mass="43978">MEIELRKRIVVIGAALLAIGLIAGWALSHLDAVTLFFSGSRTFDEEIETLHASSAVRWLVLGAVLAFVVSSVVLLVTFDSYQSQANERKSDARELRIKREQLERERQQAERDEQAQALRDKLSRQWRELRDLSLRLETGKREAKNRELYQSFERRLTQVERRETSSGDLLVSGLRRTQSDDVSDEVIEYTLRDRDTGLEKSLMVVHLFKEKGYWKFKRANSIVDAADSPGYNFWDLLEDESLQSELSTFNLVAGIGLQSKTPNIDDKLSRNRAAFLCAGISGALRDETQVDVLGLDIGAYEGELSETEGDKKTFLRPVVIVAIKVSDPEAGYLAFHEELLREVRVGGLDFGFFSKMKDKNPEWIEQEECNKNYRFVSTHHNAGEHE</sequence>
<keyword evidence="2" id="KW-0472">Membrane</keyword>
<gene>
    <name evidence="3" type="ORF">MGWOODY_Hyp1632</name>
</gene>
<feature type="coiled-coil region" evidence="1">
    <location>
        <begin position="85"/>
        <end position="119"/>
    </location>
</feature>
<keyword evidence="1" id="KW-0175">Coiled coil</keyword>
<evidence type="ECO:0000256" key="1">
    <source>
        <dbReference type="SAM" id="Coils"/>
    </source>
</evidence>
<name>A0A160TVJ8_9ZZZZ</name>
<dbReference type="EMBL" id="CZQD01000001">
    <property type="protein sequence ID" value="CUS55385.1"/>
    <property type="molecule type" value="Genomic_DNA"/>
</dbReference>
<reference evidence="3" key="1">
    <citation type="submission" date="2015-10" db="EMBL/GenBank/DDBJ databases">
        <authorList>
            <person name="Gilbert D.G."/>
        </authorList>
    </citation>
    <scope>NUCLEOTIDE SEQUENCE</scope>
</reference>
<feature type="transmembrane region" description="Helical" evidence="2">
    <location>
        <begin position="58"/>
        <end position="78"/>
    </location>
</feature>
<feature type="transmembrane region" description="Helical" evidence="2">
    <location>
        <begin position="9"/>
        <end position="27"/>
    </location>
</feature>
<proteinExistence type="predicted"/>
<evidence type="ECO:0000313" key="3">
    <source>
        <dbReference type="EMBL" id="CUS55385.1"/>
    </source>
</evidence>
<organism evidence="3">
    <name type="scientific">hydrothermal vent metagenome</name>
    <dbReference type="NCBI Taxonomy" id="652676"/>
    <lineage>
        <taxon>unclassified sequences</taxon>
        <taxon>metagenomes</taxon>
        <taxon>ecological metagenomes</taxon>
    </lineage>
</organism>